<proteinExistence type="predicted"/>
<name>A0ABQ1K229_9GAMM</name>
<dbReference type="NCBIfam" id="NF041062">
    <property type="entry name" value="DpdE"/>
    <property type="match status" value="1"/>
</dbReference>
<evidence type="ECO:0000256" key="1">
    <source>
        <dbReference type="ARBA" id="ARBA00022806"/>
    </source>
</evidence>
<dbReference type="SUPFAM" id="SSF52540">
    <property type="entry name" value="P-loop containing nucleoside triphosphate hydrolases"/>
    <property type="match status" value="2"/>
</dbReference>
<reference evidence="4" key="1">
    <citation type="journal article" date="2019" name="Int. J. Syst. Evol. Microbiol.">
        <title>The Global Catalogue of Microorganisms (GCM) 10K type strain sequencing project: providing services to taxonomists for standard genome sequencing and annotation.</title>
        <authorList>
            <consortium name="The Broad Institute Genomics Platform"/>
            <consortium name="The Broad Institute Genome Sequencing Center for Infectious Disease"/>
            <person name="Wu L."/>
            <person name="Ma J."/>
        </authorList>
    </citation>
    <scope>NUCLEOTIDE SEQUENCE [LARGE SCALE GENOMIC DNA]</scope>
    <source>
        <strain evidence="4">CGMCC 1.15341</strain>
    </source>
</reference>
<keyword evidence="1" id="KW-0378">Hydrolase</keyword>
<dbReference type="SMART" id="SM00487">
    <property type="entry name" value="DEXDc"/>
    <property type="match status" value="1"/>
</dbReference>
<gene>
    <name evidence="3" type="ORF">GCM10011352_04700</name>
</gene>
<dbReference type="InterPro" id="IPR014001">
    <property type="entry name" value="Helicase_ATP-bd"/>
</dbReference>
<evidence type="ECO:0000313" key="4">
    <source>
        <dbReference type="Proteomes" id="UP000629025"/>
    </source>
</evidence>
<dbReference type="InterPro" id="IPR038718">
    <property type="entry name" value="SNF2-like_sf"/>
</dbReference>
<dbReference type="RefSeq" id="WP_188745487.1">
    <property type="nucleotide sequence ID" value="NZ_BMIJ01000001.1"/>
</dbReference>
<accession>A0ABQ1K229</accession>
<sequence length="1004" mass="112543">MATDTLAGKLVQSDHFDGIAKIYRVDREAKTASIGFFESPAKKLARTLEVPLSSLRKASLSEATNLYFLDEETGILRRGQFGGTRPNNMLLVFLAGEIGVEVSEQHIFVPNIPVGSYHDVENLILNRVFDGSIDPDADKSKKHAKRRSDFIETYLKQKSISGGFPGFLASSVELESHQIAVVKRIQQDTIRKYLLADEVGLGKTIEAGLLILNHLYERTGNVNVLISVPANLVEQWEDELATRFYIDSSSLSDGSSLEVISHEELSLYDDSVLTMLVVDEAHQVVPSSTEGVDPIYSAHQHYCDVSEETLLLTGTPVGGNELQYLGLLSLLSPSDYSFDSIGLTKFKRRLDIQCNVGGIYASLRHEAGDAVIATNLARLRDIAEESELLSMVERASELYDPFFGEDTEEREDLLSSIRSYIERNFKLFHRMIRNRRDVADIASLFPGLAGAVVEYFEVSGESLEDLVLRYFEQSSIVDIEDSSTDLKKLYALIDSYFSGPLSLLETVKTGKVEFQGFTTSEVEKIVKACVVARSHAMQQTAENWLEKCPNGLVLVYLDDEGERLHFIDCLGSSSILRPVEVTNEERYRHADLAEFNVYVGGRAMEDGFNFHGVDRLVVHGSLPRTLQRFEQRMGRVNRYSANLRGVKAVPSVIVAPSTEGVYWKWADLLSKHVGVFDKTLASIINPIEKSLGLMWEEVLRSGIKVLDSWGSDVLSGKNGIIERETRAVQGQEVLLVMENEILAANAFSLALSDYEEDEGSEESNKFNPWITKTLKLTKRREGNSEAFRYAYKTAKSNYDRQSLLNYRAFRRKCYFGLDFSGESEDSTFPMSMSRSYVSANPGTIPCRYGVPFIDAIYELLLDDPRGVTSGQVYFDIEKAQRGIPPDLKLAFRIEWVSGIKTLSRQAQVLNSQSDNLKVTWVDQAGNVTEDDPNAPTTDKKYAKLDLIPSTWVSLDQGNYLSEKDWRYFSENAFEKSREFLLASGFADNKKGLLPISCYARVVLD</sequence>
<comment type="caution">
    <text evidence="3">The sequence shown here is derived from an EMBL/GenBank/DDBJ whole genome shotgun (WGS) entry which is preliminary data.</text>
</comment>
<feature type="domain" description="Helicase ATP-binding" evidence="2">
    <location>
        <begin position="184"/>
        <end position="334"/>
    </location>
</feature>
<evidence type="ECO:0000259" key="2">
    <source>
        <dbReference type="PROSITE" id="PS51192"/>
    </source>
</evidence>
<dbReference type="Gene3D" id="3.40.50.300">
    <property type="entry name" value="P-loop containing nucleotide triphosphate hydrolases"/>
    <property type="match status" value="1"/>
</dbReference>
<dbReference type="Proteomes" id="UP000629025">
    <property type="component" value="Unassembled WGS sequence"/>
</dbReference>
<evidence type="ECO:0000313" key="3">
    <source>
        <dbReference type="EMBL" id="GGB81972.1"/>
    </source>
</evidence>
<keyword evidence="4" id="KW-1185">Reference proteome</keyword>
<keyword evidence="1" id="KW-0347">Helicase</keyword>
<dbReference type="Pfam" id="PF00176">
    <property type="entry name" value="SNF2-rel_dom"/>
    <property type="match status" value="1"/>
</dbReference>
<dbReference type="PROSITE" id="PS51192">
    <property type="entry name" value="HELICASE_ATP_BIND_1"/>
    <property type="match status" value="1"/>
</dbReference>
<organism evidence="3 4">
    <name type="scientific">Marinobacterium zhoushanense</name>
    <dbReference type="NCBI Taxonomy" id="1679163"/>
    <lineage>
        <taxon>Bacteria</taxon>
        <taxon>Pseudomonadati</taxon>
        <taxon>Pseudomonadota</taxon>
        <taxon>Gammaproteobacteria</taxon>
        <taxon>Oceanospirillales</taxon>
        <taxon>Oceanospirillaceae</taxon>
        <taxon>Marinobacterium</taxon>
    </lineage>
</organism>
<dbReference type="InterPro" id="IPR027417">
    <property type="entry name" value="P-loop_NTPase"/>
</dbReference>
<protein>
    <recommendedName>
        <fullName evidence="2">Helicase ATP-binding domain-containing protein</fullName>
    </recommendedName>
</protein>
<dbReference type="EMBL" id="BMIJ01000001">
    <property type="protein sequence ID" value="GGB81972.1"/>
    <property type="molecule type" value="Genomic_DNA"/>
</dbReference>
<dbReference type="InterPro" id="IPR000330">
    <property type="entry name" value="SNF2_N"/>
</dbReference>
<keyword evidence="1" id="KW-0067">ATP-binding</keyword>
<keyword evidence="1" id="KW-0547">Nucleotide-binding</keyword>
<dbReference type="Gene3D" id="3.40.50.10810">
    <property type="entry name" value="Tandem AAA-ATPase domain"/>
    <property type="match status" value="1"/>
</dbReference>
<dbReference type="PANTHER" id="PTHR10799">
    <property type="entry name" value="SNF2/RAD54 HELICASE FAMILY"/>
    <property type="match status" value="1"/>
</dbReference>